<sequence>MIEISLDTTQLEHGLSELLKNATNTRPMMRAIATEMVSLTEKNFESESWGGDRWPDSVRSLSETLDPKRNRRGKTLQLSGQLAASISTQVGIDFARIGSNKPYAAIHHLGGQTAAHEIRPLHKKVLAFYTQNGDSAVARSVQHPGSKIPARPYLPINASGRLQPGAEKRLLDIALESLKKGL</sequence>
<organism evidence="1">
    <name type="scientific">Myoviridae sp. ct2798</name>
    <dbReference type="NCBI Taxonomy" id="2827285"/>
    <lineage>
        <taxon>Viruses</taxon>
        <taxon>Duplodnaviria</taxon>
        <taxon>Heunggongvirae</taxon>
        <taxon>Uroviricota</taxon>
        <taxon>Caudoviricetes</taxon>
    </lineage>
</organism>
<reference evidence="1" key="1">
    <citation type="journal article" date="2021" name="Proc. Natl. Acad. Sci. U.S.A.">
        <title>A Catalog of Tens of Thousands of Viruses from Human Metagenomes Reveals Hidden Associations with Chronic Diseases.</title>
        <authorList>
            <person name="Tisza M.J."/>
            <person name="Buck C.B."/>
        </authorList>
    </citation>
    <scope>NUCLEOTIDE SEQUENCE</scope>
    <source>
        <strain evidence="1">Ct2798</strain>
    </source>
</reference>
<dbReference type="Pfam" id="PF05069">
    <property type="entry name" value="Phage_tail_S"/>
    <property type="match status" value="1"/>
</dbReference>
<accession>A0A8S5R5F1</accession>
<name>A0A8S5R5F1_9CAUD</name>
<dbReference type="EMBL" id="BK015814">
    <property type="protein sequence ID" value="DAE26305.1"/>
    <property type="molecule type" value="Genomic_DNA"/>
</dbReference>
<dbReference type="InterPro" id="IPR006522">
    <property type="entry name" value="Phage_virion_morphogenesis"/>
</dbReference>
<proteinExistence type="predicted"/>
<evidence type="ECO:0000313" key="1">
    <source>
        <dbReference type="EMBL" id="DAE26305.1"/>
    </source>
</evidence>
<dbReference type="NCBIfam" id="TIGR01635">
    <property type="entry name" value="tail_comp_S"/>
    <property type="match status" value="1"/>
</dbReference>
<protein>
    <submittedName>
        <fullName evidence="1">Virion morphogenesis protein</fullName>
    </submittedName>
</protein>